<feature type="domain" description="HTH tetR-type" evidence="5">
    <location>
        <begin position="14"/>
        <end position="73"/>
    </location>
</feature>
<evidence type="ECO:0000256" key="3">
    <source>
        <dbReference type="ARBA" id="ARBA00023163"/>
    </source>
</evidence>
<dbReference type="InterPro" id="IPR009057">
    <property type="entry name" value="Homeodomain-like_sf"/>
</dbReference>
<evidence type="ECO:0000259" key="5">
    <source>
        <dbReference type="PROSITE" id="PS50977"/>
    </source>
</evidence>
<dbReference type="PROSITE" id="PS50977">
    <property type="entry name" value="HTH_TETR_2"/>
    <property type="match status" value="1"/>
</dbReference>
<dbReference type="InterPro" id="IPR023772">
    <property type="entry name" value="DNA-bd_HTH_TetR-type_CS"/>
</dbReference>
<name>A0A3Q9C5R6_9ACTN</name>
<keyword evidence="7" id="KW-1185">Reference proteome</keyword>
<gene>
    <name evidence="6" type="ORF">EJC51_45060</name>
</gene>
<dbReference type="PROSITE" id="PS01081">
    <property type="entry name" value="HTH_TETR_1"/>
    <property type="match status" value="1"/>
</dbReference>
<dbReference type="InterPro" id="IPR050109">
    <property type="entry name" value="HTH-type_TetR-like_transc_reg"/>
</dbReference>
<keyword evidence="3" id="KW-0804">Transcription</keyword>
<dbReference type="SUPFAM" id="SSF46689">
    <property type="entry name" value="Homeodomain-like"/>
    <property type="match status" value="1"/>
</dbReference>
<protein>
    <submittedName>
        <fullName evidence="6">TetR/AcrR family transcriptional regulator</fullName>
    </submittedName>
</protein>
<evidence type="ECO:0000256" key="2">
    <source>
        <dbReference type="ARBA" id="ARBA00023125"/>
    </source>
</evidence>
<dbReference type="InterPro" id="IPR036271">
    <property type="entry name" value="Tet_transcr_reg_TetR-rel_C_sf"/>
</dbReference>
<dbReference type="KEGG" id="saqu:EJC51_45060"/>
<dbReference type="InterPro" id="IPR001647">
    <property type="entry name" value="HTH_TetR"/>
</dbReference>
<accession>A0A3Q9C5R6</accession>
<proteinExistence type="predicted"/>
<dbReference type="PANTHER" id="PTHR30055">
    <property type="entry name" value="HTH-TYPE TRANSCRIPTIONAL REGULATOR RUTR"/>
    <property type="match status" value="1"/>
</dbReference>
<dbReference type="PRINTS" id="PR00455">
    <property type="entry name" value="HTHTETR"/>
</dbReference>
<dbReference type="Pfam" id="PF21597">
    <property type="entry name" value="TetR_C_43"/>
    <property type="match status" value="1"/>
</dbReference>
<dbReference type="InterPro" id="IPR049445">
    <property type="entry name" value="TetR_SbtR-like_C"/>
</dbReference>
<dbReference type="GO" id="GO:0003700">
    <property type="term" value="F:DNA-binding transcription factor activity"/>
    <property type="evidence" value="ECO:0007669"/>
    <property type="project" value="TreeGrafter"/>
</dbReference>
<evidence type="ECO:0000313" key="6">
    <source>
        <dbReference type="EMBL" id="AZP22612.1"/>
    </source>
</evidence>
<dbReference type="GO" id="GO:0000976">
    <property type="term" value="F:transcription cis-regulatory region binding"/>
    <property type="evidence" value="ECO:0007669"/>
    <property type="project" value="TreeGrafter"/>
</dbReference>
<keyword evidence="1" id="KW-0805">Transcription regulation</keyword>
<dbReference type="RefSeq" id="WP_126276414.1">
    <property type="nucleotide sequence ID" value="NZ_CP034463.1"/>
</dbReference>
<dbReference type="AlphaFoldDB" id="A0A3Q9C5R6"/>
<dbReference type="Pfam" id="PF00440">
    <property type="entry name" value="TetR_N"/>
    <property type="match status" value="1"/>
</dbReference>
<organism evidence="6 7">
    <name type="scientific">Streptomyces aquilus</name>
    <dbReference type="NCBI Taxonomy" id="2548456"/>
    <lineage>
        <taxon>Bacteria</taxon>
        <taxon>Bacillati</taxon>
        <taxon>Actinomycetota</taxon>
        <taxon>Actinomycetes</taxon>
        <taxon>Kitasatosporales</taxon>
        <taxon>Streptomycetaceae</taxon>
        <taxon>Streptomyces</taxon>
    </lineage>
</organism>
<dbReference type="Gene3D" id="1.10.357.10">
    <property type="entry name" value="Tetracycline Repressor, domain 2"/>
    <property type="match status" value="1"/>
</dbReference>
<dbReference type="EMBL" id="CP034463">
    <property type="protein sequence ID" value="AZP22612.1"/>
    <property type="molecule type" value="Genomic_DNA"/>
</dbReference>
<keyword evidence="2 4" id="KW-0238">DNA-binding</keyword>
<sequence>MTAAPQDAGRADARRNRRKVLAAASQAFDEHGLDISLGAIARQAGVGAGTVYRHFPSKEILLEAVLAQQVDDLVETAQQWAARADPATAFFGFLLDVIETSHGRKHTCDALTAHTSWPRPSLAASARRFRQALDHLLRAAQHAGGVRTDVTTDDVSALTVGCATMRAAHRDQNGGTRMVRLALESLRTPAPVTQGRGFRDTPRTLHTAPRCEECGTRIEARPTGRPARYCGATCRQRAHRRRLGTAGVPDGGRVAATGDVE</sequence>
<evidence type="ECO:0000313" key="7">
    <source>
        <dbReference type="Proteomes" id="UP000280197"/>
    </source>
</evidence>
<dbReference type="Proteomes" id="UP000280197">
    <property type="component" value="Chromosome"/>
</dbReference>
<evidence type="ECO:0000256" key="1">
    <source>
        <dbReference type="ARBA" id="ARBA00023015"/>
    </source>
</evidence>
<evidence type="ECO:0000256" key="4">
    <source>
        <dbReference type="PROSITE-ProRule" id="PRU00335"/>
    </source>
</evidence>
<feature type="DNA-binding region" description="H-T-H motif" evidence="4">
    <location>
        <begin position="36"/>
        <end position="55"/>
    </location>
</feature>
<reference evidence="6 7" key="1">
    <citation type="submission" date="2018-12" db="EMBL/GenBank/DDBJ databases">
        <authorList>
            <person name="Li K."/>
        </authorList>
    </citation>
    <scope>NUCLEOTIDE SEQUENCE [LARGE SCALE GENOMIC DNA]</scope>
    <source>
        <strain evidence="7">CR22</strain>
    </source>
</reference>
<dbReference type="PANTHER" id="PTHR30055:SF234">
    <property type="entry name" value="HTH-TYPE TRANSCRIPTIONAL REGULATOR BETI"/>
    <property type="match status" value="1"/>
</dbReference>
<dbReference type="SUPFAM" id="SSF48498">
    <property type="entry name" value="Tetracyclin repressor-like, C-terminal domain"/>
    <property type="match status" value="1"/>
</dbReference>